<protein>
    <submittedName>
        <fullName evidence="1">Uncharacterized protein</fullName>
    </submittedName>
</protein>
<gene>
    <name evidence="1" type="ORF">B4099_3051</name>
</gene>
<organism evidence="1 2">
    <name type="scientific">Heyndrickxia coagulans</name>
    <name type="common">Weizmannia coagulans</name>
    <dbReference type="NCBI Taxonomy" id="1398"/>
    <lineage>
        <taxon>Bacteria</taxon>
        <taxon>Bacillati</taxon>
        <taxon>Bacillota</taxon>
        <taxon>Bacilli</taxon>
        <taxon>Bacillales</taxon>
        <taxon>Bacillaceae</taxon>
        <taxon>Heyndrickxia</taxon>
    </lineage>
</organism>
<dbReference type="Proteomes" id="UP000075304">
    <property type="component" value="Unassembled WGS sequence"/>
</dbReference>
<name>A0A150KC71_HEYCO</name>
<evidence type="ECO:0000313" key="2">
    <source>
        <dbReference type="Proteomes" id="UP000075304"/>
    </source>
</evidence>
<dbReference type="PATRIC" id="fig|1398.25.peg.3659"/>
<comment type="caution">
    <text evidence="1">The sequence shown here is derived from an EMBL/GenBank/DDBJ whole genome shotgun (WGS) entry which is preliminary data.</text>
</comment>
<proteinExistence type="predicted"/>
<sequence length="41" mass="4779">MILNFRKTLHSFCSKQGRAFLQRAGNPFFIQIIEFLPPVIV</sequence>
<dbReference type="EMBL" id="LQYI01000074">
    <property type="protein sequence ID" value="KYC67229.1"/>
    <property type="molecule type" value="Genomic_DNA"/>
</dbReference>
<accession>A0A150KC71</accession>
<reference evidence="1 2" key="1">
    <citation type="submission" date="2016-01" db="EMBL/GenBank/DDBJ databases">
        <title>Genome Sequences of Twelve Sporeforming Bacillus Species Isolated from Foods.</title>
        <authorList>
            <person name="Berendsen E.M."/>
            <person name="Wells-Bennik M.H."/>
            <person name="Krawcyk A.O."/>
            <person name="De Jong A."/>
            <person name="Holsappel S."/>
            <person name="Eijlander R.T."/>
            <person name="Kuipers O.P."/>
        </authorList>
    </citation>
    <scope>NUCLEOTIDE SEQUENCE [LARGE SCALE GENOMIC DNA]</scope>
    <source>
        <strain evidence="1 2">B4099</strain>
    </source>
</reference>
<dbReference type="AlphaFoldDB" id="A0A150KC71"/>
<evidence type="ECO:0000313" key="1">
    <source>
        <dbReference type="EMBL" id="KYC67229.1"/>
    </source>
</evidence>